<dbReference type="AlphaFoldDB" id="A0A518DDF5"/>
<proteinExistence type="predicted"/>
<keyword evidence="2" id="KW-1185">Reference proteome</keyword>
<dbReference type="EMBL" id="CP036291">
    <property type="protein sequence ID" value="QDU89514.1"/>
    <property type="molecule type" value="Genomic_DNA"/>
</dbReference>
<dbReference type="RefSeq" id="WP_145286214.1">
    <property type="nucleotide sequence ID" value="NZ_CP036291.1"/>
</dbReference>
<dbReference type="Proteomes" id="UP000317429">
    <property type="component" value="Chromosome"/>
</dbReference>
<protein>
    <submittedName>
        <fullName evidence="1">Uncharacterized protein</fullName>
    </submittedName>
</protein>
<dbReference type="KEGG" id="pnd:Pla175_29060"/>
<reference evidence="1 2" key="1">
    <citation type="submission" date="2019-02" db="EMBL/GenBank/DDBJ databases">
        <title>Deep-cultivation of Planctomycetes and their phenomic and genomic characterization uncovers novel biology.</title>
        <authorList>
            <person name="Wiegand S."/>
            <person name="Jogler M."/>
            <person name="Boedeker C."/>
            <person name="Pinto D."/>
            <person name="Vollmers J."/>
            <person name="Rivas-Marin E."/>
            <person name="Kohn T."/>
            <person name="Peeters S.H."/>
            <person name="Heuer A."/>
            <person name="Rast P."/>
            <person name="Oberbeckmann S."/>
            <person name="Bunk B."/>
            <person name="Jeske O."/>
            <person name="Meyerdierks A."/>
            <person name="Storesund J.E."/>
            <person name="Kallscheuer N."/>
            <person name="Luecker S."/>
            <person name="Lage O.M."/>
            <person name="Pohl T."/>
            <person name="Merkel B.J."/>
            <person name="Hornburger P."/>
            <person name="Mueller R.-W."/>
            <person name="Bruemmer F."/>
            <person name="Labrenz M."/>
            <person name="Spormann A.M."/>
            <person name="Op den Camp H."/>
            <person name="Overmann J."/>
            <person name="Amann R."/>
            <person name="Jetten M.S.M."/>
            <person name="Mascher T."/>
            <person name="Medema M.H."/>
            <person name="Devos D.P."/>
            <person name="Kaster A.-K."/>
            <person name="Ovreas L."/>
            <person name="Rohde M."/>
            <person name="Galperin M.Y."/>
            <person name="Jogler C."/>
        </authorList>
    </citation>
    <scope>NUCLEOTIDE SEQUENCE [LARGE SCALE GENOMIC DNA]</scope>
    <source>
        <strain evidence="1 2">Pla175</strain>
    </source>
</reference>
<name>A0A518DDF5_9BACT</name>
<organism evidence="1 2">
    <name type="scientific">Pirellulimonas nuda</name>
    <dbReference type="NCBI Taxonomy" id="2528009"/>
    <lineage>
        <taxon>Bacteria</taxon>
        <taxon>Pseudomonadati</taxon>
        <taxon>Planctomycetota</taxon>
        <taxon>Planctomycetia</taxon>
        <taxon>Pirellulales</taxon>
        <taxon>Lacipirellulaceae</taxon>
        <taxon>Pirellulimonas</taxon>
    </lineage>
</organism>
<accession>A0A518DDF5</accession>
<evidence type="ECO:0000313" key="1">
    <source>
        <dbReference type="EMBL" id="QDU89514.1"/>
    </source>
</evidence>
<gene>
    <name evidence="1" type="ORF">Pla175_29060</name>
</gene>
<sequence>MSWKCNGPLPRIGIEEKAFSNGQRRITLLYDLDHDAVEAVSDGNDAEAGFDWLCRNP</sequence>
<evidence type="ECO:0000313" key="2">
    <source>
        <dbReference type="Proteomes" id="UP000317429"/>
    </source>
</evidence>